<name>A0ABV2VUQ6_9ACTN</name>
<protein>
    <submittedName>
        <fullName evidence="2">Uncharacterized protein</fullName>
    </submittedName>
</protein>
<feature type="compositionally biased region" description="Low complexity" evidence="1">
    <location>
        <begin position="30"/>
        <end position="50"/>
    </location>
</feature>
<dbReference type="Proteomes" id="UP001550348">
    <property type="component" value="Unassembled WGS sequence"/>
</dbReference>
<reference evidence="2 3" key="1">
    <citation type="submission" date="2024-06" db="EMBL/GenBank/DDBJ databases">
        <title>The Natural Products Discovery Center: Release of the First 8490 Sequenced Strains for Exploring Actinobacteria Biosynthetic Diversity.</title>
        <authorList>
            <person name="Kalkreuter E."/>
            <person name="Kautsar S.A."/>
            <person name="Yang D."/>
            <person name="Bader C.D."/>
            <person name="Teijaro C.N."/>
            <person name="Fluegel L."/>
            <person name="Davis C.M."/>
            <person name="Simpson J.R."/>
            <person name="Lauterbach L."/>
            <person name="Steele A.D."/>
            <person name="Gui C."/>
            <person name="Meng S."/>
            <person name="Li G."/>
            <person name="Viehrig K."/>
            <person name="Ye F."/>
            <person name="Su P."/>
            <person name="Kiefer A.F."/>
            <person name="Nichols A."/>
            <person name="Cepeda A.J."/>
            <person name="Yan W."/>
            <person name="Fan B."/>
            <person name="Jiang Y."/>
            <person name="Adhikari A."/>
            <person name="Zheng C.-J."/>
            <person name="Schuster L."/>
            <person name="Cowan T.M."/>
            <person name="Smanski M.J."/>
            <person name="Chevrette M.G."/>
            <person name="De Carvalho L.P.S."/>
            <person name="Shen B."/>
        </authorList>
    </citation>
    <scope>NUCLEOTIDE SEQUENCE [LARGE SCALE GENOMIC DNA]</scope>
    <source>
        <strain evidence="2 3">NPDC006286</strain>
    </source>
</reference>
<evidence type="ECO:0000256" key="1">
    <source>
        <dbReference type="SAM" id="MobiDB-lite"/>
    </source>
</evidence>
<proteinExistence type="predicted"/>
<gene>
    <name evidence="2" type="ORF">ABZ071_32480</name>
</gene>
<feature type="region of interest" description="Disordered" evidence="1">
    <location>
        <begin position="1"/>
        <end position="81"/>
    </location>
</feature>
<evidence type="ECO:0000313" key="2">
    <source>
        <dbReference type="EMBL" id="MEU0156517.1"/>
    </source>
</evidence>
<sequence length="81" mass="8030">MSFRRSDGPADRAESERLLDAARAGTPAEPGGDPLAYLLAAAAAPAAPAAPGGPGERTARSSTSGSSRSNRRRPASPCGPG</sequence>
<organism evidence="2 3">
    <name type="scientific">Micromonospora fulviviridis</name>
    <dbReference type="NCBI Taxonomy" id="47860"/>
    <lineage>
        <taxon>Bacteria</taxon>
        <taxon>Bacillati</taxon>
        <taxon>Actinomycetota</taxon>
        <taxon>Actinomycetes</taxon>
        <taxon>Micromonosporales</taxon>
        <taxon>Micromonosporaceae</taxon>
        <taxon>Micromonospora</taxon>
    </lineage>
</organism>
<feature type="non-terminal residue" evidence="2">
    <location>
        <position position="81"/>
    </location>
</feature>
<keyword evidence="3" id="KW-1185">Reference proteome</keyword>
<accession>A0ABV2VUQ6</accession>
<comment type="caution">
    <text evidence="2">The sequence shown here is derived from an EMBL/GenBank/DDBJ whole genome shotgun (WGS) entry which is preliminary data.</text>
</comment>
<evidence type="ECO:0000313" key="3">
    <source>
        <dbReference type="Proteomes" id="UP001550348"/>
    </source>
</evidence>
<dbReference type="EMBL" id="JBEXRX010000196">
    <property type="protein sequence ID" value="MEU0156517.1"/>
    <property type="molecule type" value="Genomic_DNA"/>
</dbReference>
<feature type="compositionally biased region" description="Basic and acidic residues" evidence="1">
    <location>
        <begin position="1"/>
        <end position="20"/>
    </location>
</feature>